<evidence type="ECO:0000256" key="2">
    <source>
        <dbReference type="SAM" id="Phobius"/>
    </source>
</evidence>
<keyword evidence="2" id="KW-0472">Membrane</keyword>
<evidence type="ECO:0000313" key="5">
    <source>
        <dbReference type="WBParaSite" id="GPUH_0001464701-mRNA-1"/>
    </source>
</evidence>
<evidence type="ECO:0000256" key="1">
    <source>
        <dbReference type="SAM" id="Coils"/>
    </source>
</evidence>
<reference evidence="5" key="1">
    <citation type="submission" date="2016-06" db="UniProtKB">
        <authorList>
            <consortium name="WormBaseParasite"/>
        </authorList>
    </citation>
    <scope>IDENTIFICATION</scope>
</reference>
<accession>A0A183E0Y7</accession>
<protein>
    <submittedName>
        <fullName evidence="5">Holin</fullName>
    </submittedName>
</protein>
<reference evidence="3 4" key="2">
    <citation type="submission" date="2018-11" db="EMBL/GenBank/DDBJ databases">
        <authorList>
            <consortium name="Pathogen Informatics"/>
        </authorList>
    </citation>
    <scope>NUCLEOTIDE SEQUENCE [LARGE SCALE GENOMIC DNA]</scope>
</reference>
<keyword evidence="1" id="KW-0175">Coiled coil</keyword>
<evidence type="ECO:0000313" key="4">
    <source>
        <dbReference type="Proteomes" id="UP000271098"/>
    </source>
</evidence>
<organism evidence="5">
    <name type="scientific">Gongylonema pulchrum</name>
    <dbReference type="NCBI Taxonomy" id="637853"/>
    <lineage>
        <taxon>Eukaryota</taxon>
        <taxon>Metazoa</taxon>
        <taxon>Ecdysozoa</taxon>
        <taxon>Nematoda</taxon>
        <taxon>Chromadorea</taxon>
        <taxon>Rhabditida</taxon>
        <taxon>Spirurina</taxon>
        <taxon>Spiruromorpha</taxon>
        <taxon>Spiruroidea</taxon>
        <taxon>Gongylonematidae</taxon>
        <taxon>Gongylonema</taxon>
    </lineage>
</organism>
<dbReference type="OrthoDB" id="264603at2759"/>
<feature type="transmembrane region" description="Helical" evidence="2">
    <location>
        <begin position="60"/>
        <end position="80"/>
    </location>
</feature>
<keyword evidence="2" id="KW-0812">Transmembrane</keyword>
<dbReference type="Proteomes" id="UP000271098">
    <property type="component" value="Unassembled WGS sequence"/>
</dbReference>
<dbReference type="WBParaSite" id="GPUH_0001464701-mRNA-1">
    <property type="protein sequence ID" value="GPUH_0001464701-mRNA-1"/>
    <property type="gene ID" value="GPUH_0001464701"/>
</dbReference>
<dbReference type="AlphaFoldDB" id="A0A183E0Y7"/>
<feature type="coiled-coil region" evidence="1">
    <location>
        <begin position="6"/>
        <end position="47"/>
    </location>
</feature>
<gene>
    <name evidence="3" type="ORF">GPUH_LOCUS14628</name>
</gene>
<keyword evidence="2" id="KW-1133">Transmembrane helix</keyword>
<dbReference type="EMBL" id="UYRT01081479">
    <property type="protein sequence ID" value="VDN24493.1"/>
    <property type="molecule type" value="Genomic_DNA"/>
</dbReference>
<sequence>MYFKNLKDSDEEIRRVISEKNEAEAARVNLERDNEFLKARLAALESAPQALDTQTSERGIALVQVALIAFAALLVGLIFGKLF</sequence>
<keyword evidence="4" id="KW-1185">Reference proteome</keyword>
<proteinExistence type="predicted"/>
<name>A0A183E0Y7_9BILA</name>
<evidence type="ECO:0000313" key="3">
    <source>
        <dbReference type="EMBL" id="VDN24493.1"/>
    </source>
</evidence>